<feature type="region of interest" description="Disordered" evidence="2">
    <location>
        <begin position="129"/>
        <end position="149"/>
    </location>
</feature>
<evidence type="ECO:0000313" key="4">
    <source>
        <dbReference type="EMBL" id="KAF3076593.1"/>
    </source>
</evidence>
<sequence length="311" mass="33902">MSASPHPPPQDSSHSQSHSLPPHAANPLLSSFTSFLTIAIHSLLYHRTLYPQTSFLATRAYNLPVHQSRHPGLCAWISDAVAAIATQLRAGSVRRIVLAVHSPPGSSQPAVVRERWVFDVHRFPAWGSSAETDAPTSHQQQQQQQEDLDDAVAEDADDGIAAEKLNWADIHEALRAALQRLAYAAQAAPKLPPGCTFTLALELRDEAEAPIGVSQKTRQKKRELPKEPPANTTLFQYPQPWIPSEGPLQPPTAEKPHQGESLRGAATKPVRSVRADPLFFECWLEQGPLDTEAASSNSGIVTNTSSEKISQ</sequence>
<keyword evidence="5" id="KW-1185">Reference proteome</keyword>
<evidence type="ECO:0000256" key="2">
    <source>
        <dbReference type="SAM" id="MobiDB-lite"/>
    </source>
</evidence>
<feature type="region of interest" description="Disordered" evidence="2">
    <location>
        <begin position="291"/>
        <end position="311"/>
    </location>
</feature>
<comment type="caution">
    <text evidence="4">The sequence shown here is derived from an EMBL/GenBank/DDBJ whole genome shotgun (WGS) entry which is preliminary data.</text>
</comment>
<reference evidence="4 5" key="1">
    <citation type="submission" date="2018-06" db="EMBL/GenBank/DDBJ databases">
        <title>Genome analysis of cellulolytic fungus Trichoderma lentiforme CFAM-422.</title>
        <authorList>
            <person name="Steindorff A.S."/>
            <person name="Formighieri E.F."/>
            <person name="Midorikawa G.E.O."/>
            <person name="Tamietti M.S."/>
            <person name="Ramos E.Z."/>
            <person name="Silva A.S."/>
            <person name="Bon E.P.S."/>
            <person name="Mendes T.D."/>
            <person name="Damaso M.C.T."/>
            <person name="Favaro L.C.L."/>
        </authorList>
    </citation>
    <scope>NUCLEOTIDE SEQUENCE [LARGE SCALE GENOMIC DNA]</scope>
    <source>
        <strain evidence="4 5">CFAM-422</strain>
    </source>
</reference>
<dbReference type="InterPro" id="IPR003511">
    <property type="entry name" value="HORMA_dom"/>
</dbReference>
<comment type="similarity">
    <text evidence="1">Belongs to the MAD2 family.</text>
</comment>
<evidence type="ECO:0000259" key="3">
    <source>
        <dbReference type="PROSITE" id="PS50815"/>
    </source>
</evidence>
<dbReference type="InterPro" id="IPR045091">
    <property type="entry name" value="Mad2-like"/>
</dbReference>
<feature type="compositionally biased region" description="Low complexity" evidence="2">
    <location>
        <begin position="133"/>
        <end position="145"/>
    </location>
</feature>
<feature type="compositionally biased region" description="Pro residues" evidence="2">
    <location>
        <begin position="1"/>
        <end position="10"/>
    </location>
</feature>
<dbReference type="EMBL" id="QLNT01000002">
    <property type="protein sequence ID" value="KAF3076593.1"/>
    <property type="molecule type" value="Genomic_DNA"/>
</dbReference>
<dbReference type="SUPFAM" id="SSF56019">
    <property type="entry name" value="The spindle assembly checkpoint protein mad2"/>
    <property type="match status" value="1"/>
</dbReference>
<dbReference type="Gene3D" id="3.30.900.10">
    <property type="entry name" value="HORMA domain"/>
    <property type="match status" value="1"/>
</dbReference>
<dbReference type="PROSITE" id="PS50815">
    <property type="entry name" value="HORMA"/>
    <property type="match status" value="1"/>
</dbReference>
<protein>
    <submittedName>
        <fullName evidence="4">DNA polymerase zeta processivity subunit</fullName>
    </submittedName>
</protein>
<organism evidence="4 5">
    <name type="scientific">Trichoderma lentiforme</name>
    <dbReference type="NCBI Taxonomy" id="1567552"/>
    <lineage>
        <taxon>Eukaryota</taxon>
        <taxon>Fungi</taxon>
        <taxon>Dikarya</taxon>
        <taxon>Ascomycota</taxon>
        <taxon>Pezizomycotina</taxon>
        <taxon>Sordariomycetes</taxon>
        <taxon>Hypocreomycetidae</taxon>
        <taxon>Hypocreales</taxon>
        <taxon>Hypocreaceae</taxon>
        <taxon>Trichoderma</taxon>
    </lineage>
</organism>
<dbReference type="GO" id="GO:0016035">
    <property type="term" value="C:zeta DNA polymerase complex"/>
    <property type="evidence" value="ECO:0007669"/>
    <property type="project" value="TreeGrafter"/>
</dbReference>
<feature type="compositionally biased region" description="Low complexity" evidence="2">
    <location>
        <begin position="11"/>
        <end position="21"/>
    </location>
</feature>
<dbReference type="InterPro" id="IPR036570">
    <property type="entry name" value="HORMA_dom_sf"/>
</dbReference>
<dbReference type="PANTHER" id="PTHR11842:SF10">
    <property type="entry name" value="MITOTIC SPINDLE ASSEMBLY CHECKPOINT PROTEIN MAD2B"/>
    <property type="match status" value="1"/>
</dbReference>
<proteinExistence type="inferred from homology"/>
<dbReference type="Proteomes" id="UP000801864">
    <property type="component" value="Unassembled WGS sequence"/>
</dbReference>
<evidence type="ECO:0000313" key="5">
    <source>
        <dbReference type="Proteomes" id="UP000801864"/>
    </source>
</evidence>
<gene>
    <name evidence="4" type="ORF">CFAM422_001712</name>
</gene>
<name>A0A9P5CIR0_9HYPO</name>
<dbReference type="AlphaFoldDB" id="A0A9P5CIR0"/>
<dbReference type="PANTHER" id="PTHR11842">
    <property type="entry name" value="MITOTIC SPINDLE ASSEMBLY CHECKPOINT PROTEIN MAD2"/>
    <property type="match status" value="1"/>
</dbReference>
<feature type="region of interest" description="Disordered" evidence="2">
    <location>
        <begin position="211"/>
        <end position="269"/>
    </location>
</feature>
<evidence type="ECO:0000256" key="1">
    <source>
        <dbReference type="ARBA" id="ARBA00010348"/>
    </source>
</evidence>
<accession>A0A9P5CIR0</accession>
<feature type="compositionally biased region" description="Polar residues" evidence="2">
    <location>
        <begin position="293"/>
        <end position="311"/>
    </location>
</feature>
<feature type="region of interest" description="Disordered" evidence="2">
    <location>
        <begin position="1"/>
        <end position="21"/>
    </location>
</feature>
<feature type="domain" description="HORMA" evidence="3">
    <location>
        <begin position="26"/>
        <end position="248"/>
    </location>
</feature>
<dbReference type="Pfam" id="PF02301">
    <property type="entry name" value="HORMA"/>
    <property type="match status" value="1"/>
</dbReference>